<keyword evidence="3 6" id="KW-1133">Transmembrane helix</keyword>
<dbReference type="InterPro" id="IPR049326">
    <property type="entry name" value="Rhodopsin_dom_fungi"/>
</dbReference>
<evidence type="ECO:0000259" key="7">
    <source>
        <dbReference type="Pfam" id="PF20684"/>
    </source>
</evidence>
<evidence type="ECO:0000256" key="5">
    <source>
        <dbReference type="ARBA" id="ARBA00038359"/>
    </source>
</evidence>
<keyword evidence="4 6" id="KW-0472">Membrane</keyword>
<protein>
    <recommendedName>
        <fullName evidence="7">Rhodopsin domain-containing protein</fullName>
    </recommendedName>
</protein>
<feature type="transmembrane region" description="Helical" evidence="6">
    <location>
        <begin position="43"/>
        <end position="69"/>
    </location>
</feature>
<name>A0A6A6SXQ3_9PLEO</name>
<feature type="transmembrane region" description="Helical" evidence="6">
    <location>
        <begin position="131"/>
        <end position="153"/>
    </location>
</feature>
<evidence type="ECO:0000313" key="9">
    <source>
        <dbReference type="Proteomes" id="UP000799324"/>
    </source>
</evidence>
<feature type="transmembrane region" description="Helical" evidence="6">
    <location>
        <begin position="89"/>
        <end position="110"/>
    </location>
</feature>
<evidence type="ECO:0000256" key="4">
    <source>
        <dbReference type="ARBA" id="ARBA00023136"/>
    </source>
</evidence>
<evidence type="ECO:0000256" key="2">
    <source>
        <dbReference type="ARBA" id="ARBA00022692"/>
    </source>
</evidence>
<keyword evidence="9" id="KW-1185">Reference proteome</keyword>
<reference evidence="8" key="1">
    <citation type="journal article" date="2020" name="Stud. Mycol.">
        <title>101 Dothideomycetes genomes: a test case for predicting lifestyles and emergence of pathogens.</title>
        <authorList>
            <person name="Haridas S."/>
            <person name="Albert R."/>
            <person name="Binder M."/>
            <person name="Bloem J."/>
            <person name="Labutti K."/>
            <person name="Salamov A."/>
            <person name="Andreopoulos B."/>
            <person name="Baker S."/>
            <person name="Barry K."/>
            <person name="Bills G."/>
            <person name="Bluhm B."/>
            <person name="Cannon C."/>
            <person name="Castanera R."/>
            <person name="Culley D."/>
            <person name="Daum C."/>
            <person name="Ezra D."/>
            <person name="Gonzalez J."/>
            <person name="Henrissat B."/>
            <person name="Kuo A."/>
            <person name="Liang C."/>
            <person name="Lipzen A."/>
            <person name="Lutzoni F."/>
            <person name="Magnuson J."/>
            <person name="Mondo S."/>
            <person name="Nolan M."/>
            <person name="Ohm R."/>
            <person name="Pangilinan J."/>
            <person name="Park H.-J."/>
            <person name="Ramirez L."/>
            <person name="Alfaro M."/>
            <person name="Sun H."/>
            <person name="Tritt A."/>
            <person name="Yoshinaga Y."/>
            <person name="Zwiers L.-H."/>
            <person name="Turgeon B."/>
            <person name="Goodwin S."/>
            <person name="Spatafora J."/>
            <person name="Crous P."/>
            <person name="Grigoriev I."/>
        </authorList>
    </citation>
    <scope>NUCLEOTIDE SEQUENCE</scope>
    <source>
        <strain evidence="8">CBS 122681</strain>
    </source>
</reference>
<organism evidence="8 9">
    <name type="scientific">Lophiostoma macrostomum CBS 122681</name>
    <dbReference type="NCBI Taxonomy" id="1314788"/>
    <lineage>
        <taxon>Eukaryota</taxon>
        <taxon>Fungi</taxon>
        <taxon>Dikarya</taxon>
        <taxon>Ascomycota</taxon>
        <taxon>Pezizomycotina</taxon>
        <taxon>Dothideomycetes</taxon>
        <taxon>Pleosporomycetidae</taxon>
        <taxon>Pleosporales</taxon>
        <taxon>Lophiostomataceae</taxon>
        <taxon>Lophiostoma</taxon>
    </lineage>
</organism>
<comment type="similarity">
    <text evidence="5">Belongs to the SAT4 family.</text>
</comment>
<dbReference type="AlphaFoldDB" id="A0A6A6SXQ3"/>
<evidence type="ECO:0000256" key="6">
    <source>
        <dbReference type="SAM" id="Phobius"/>
    </source>
</evidence>
<gene>
    <name evidence="8" type="ORF">K491DRAFT_111619</name>
</gene>
<feature type="transmembrane region" description="Helical" evidence="6">
    <location>
        <begin position="6"/>
        <end position="31"/>
    </location>
</feature>
<keyword evidence="2 6" id="KW-0812">Transmembrane</keyword>
<dbReference type="OrthoDB" id="10017208at2759"/>
<comment type="subcellular location">
    <subcellularLocation>
        <location evidence="1">Membrane</location>
        <topology evidence="1">Multi-pass membrane protein</topology>
    </subcellularLocation>
</comment>
<proteinExistence type="inferred from homology"/>
<evidence type="ECO:0000313" key="8">
    <source>
        <dbReference type="EMBL" id="KAF2650984.1"/>
    </source>
</evidence>
<dbReference type="InterPro" id="IPR052337">
    <property type="entry name" value="SAT4-like"/>
</dbReference>
<feature type="transmembrane region" description="Helical" evidence="6">
    <location>
        <begin position="173"/>
        <end position="196"/>
    </location>
</feature>
<dbReference type="PANTHER" id="PTHR33048:SF47">
    <property type="entry name" value="INTEGRAL MEMBRANE PROTEIN-RELATED"/>
    <property type="match status" value="1"/>
</dbReference>
<evidence type="ECO:0000256" key="1">
    <source>
        <dbReference type="ARBA" id="ARBA00004141"/>
    </source>
</evidence>
<feature type="domain" description="Rhodopsin" evidence="7">
    <location>
        <begin position="27"/>
        <end position="220"/>
    </location>
</feature>
<accession>A0A6A6SXQ3</accession>
<dbReference type="Proteomes" id="UP000799324">
    <property type="component" value="Unassembled WGS sequence"/>
</dbReference>
<dbReference type="EMBL" id="MU004438">
    <property type="protein sequence ID" value="KAF2650984.1"/>
    <property type="molecule type" value="Genomic_DNA"/>
</dbReference>
<dbReference type="PANTHER" id="PTHR33048">
    <property type="entry name" value="PTH11-LIKE INTEGRAL MEMBRANE PROTEIN (AFU_ORTHOLOGUE AFUA_5G11245)"/>
    <property type="match status" value="1"/>
</dbReference>
<sequence length="254" mass="28623">MGLTSLQVGLLAVFSISICLATCGIVVRFWARILLRKRWEANDYVMLVSYLAVLALVIAAFIGVLNAHVGVHVVDIPATEREEALGLNYKLVFIDTVLFATASTFANISISHFYTTIFPHLWLVRTCHVQMVLVALFWVSSVVASCLICQPLAFLWDRHLPGGGKCFDIRHFWLGGSIVSLCFDTVNVVMPMPILWRLRMDWRKKVRLTVLFGLGAVYVFRPLLSCSSSHHYHLYHPPPHRYKPHDPSTTSNAS</sequence>
<dbReference type="Pfam" id="PF20684">
    <property type="entry name" value="Fung_rhodopsin"/>
    <property type="match status" value="1"/>
</dbReference>
<evidence type="ECO:0000256" key="3">
    <source>
        <dbReference type="ARBA" id="ARBA00022989"/>
    </source>
</evidence>
<feature type="transmembrane region" description="Helical" evidence="6">
    <location>
        <begin position="208"/>
        <end position="224"/>
    </location>
</feature>
<dbReference type="GO" id="GO:0016020">
    <property type="term" value="C:membrane"/>
    <property type="evidence" value="ECO:0007669"/>
    <property type="project" value="UniProtKB-SubCell"/>
</dbReference>